<organism evidence="8">
    <name type="scientific">Rosellinia necatrix</name>
    <name type="common">White root-rot fungus</name>
    <dbReference type="NCBI Taxonomy" id="77044"/>
    <lineage>
        <taxon>Eukaryota</taxon>
        <taxon>Fungi</taxon>
        <taxon>Dikarya</taxon>
        <taxon>Ascomycota</taxon>
        <taxon>Pezizomycotina</taxon>
        <taxon>Sordariomycetes</taxon>
        <taxon>Xylariomycetidae</taxon>
        <taxon>Xylariales</taxon>
        <taxon>Xylariaceae</taxon>
        <taxon>Rosellinia</taxon>
    </lineage>
</organism>
<keyword evidence="4" id="KW-1133">Transmembrane helix</keyword>
<dbReference type="Gene3D" id="3.30.1520.10">
    <property type="entry name" value="Phox-like domain"/>
    <property type="match status" value="1"/>
</dbReference>
<feature type="domain" description="RGS" evidence="5">
    <location>
        <begin position="419"/>
        <end position="558"/>
    </location>
</feature>
<dbReference type="PANTHER" id="PTHR22775:SF3">
    <property type="entry name" value="SORTING NEXIN-13"/>
    <property type="match status" value="1"/>
</dbReference>
<dbReference type="EMBL" id="DF977470">
    <property type="protein sequence ID" value="GAP87035.1"/>
    <property type="molecule type" value="Genomic_DNA"/>
</dbReference>
<dbReference type="AlphaFoldDB" id="A0A1W2TG31"/>
<feature type="region of interest" description="Disordered" evidence="3">
    <location>
        <begin position="707"/>
        <end position="741"/>
    </location>
</feature>
<dbReference type="SMART" id="SM00315">
    <property type="entry name" value="RGS"/>
    <property type="match status" value="1"/>
</dbReference>
<evidence type="ECO:0000256" key="3">
    <source>
        <dbReference type="SAM" id="MobiDB-lite"/>
    </source>
</evidence>
<comment type="similarity">
    <text evidence="1">Belongs to the sorting nexin family.</text>
</comment>
<dbReference type="CDD" id="cd06876">
    <property type="entry name" value="PX_MDM1p"/>
    <property type="match status" value="1"/>
</dbReference>
<dbReference type="PROSITE" id="PS50132">
    <property type="entry name" value="RGS"/>
    <property type="match status" value="1"/>
</dbReference>
<accession>A0A1W2TG31</accession>
<dbReference type="Proteomes" id="UP000054516">
    <property type="component" value="Unassembled WGS sequence"/>
</dbReference>
<dbReference type="PROSITE" id="PS50195">
    <property type="entry name" value="PX"/>
    <property type="match status" value="1"/>
</dbReference>
<dbReference type="Pfam" id="PF00615">
    <property type="entry name" value="RGS"/>
    <property type="match status" value="1"/>
</dbReference>
<feature type="compositionally biased region" description="Acidic residues" evidence="3">
    <location>
        <begin position="650"/>
        <end position="659"/>
    </location>
</feature>
<dbReference type="GO" id="GO:0008176">
    <property type="term" value="F:tRNA (guanine(46)-N7)-methyltransferase activity"/>
    <property type="evidence" value="ECO:0007669"/>
    <property type="project" value="UniProtKB-EC"/>
</dbReference>
<keyword evidence="9" id="KW-1185">Reference proteome</keyword>
<keyword evidence="4" id="KW-0472">Membrane</keyword>
<evidence type="ECO:0000259" key="6">
    <source>
        <dbReference type="PROSITE" id="PS50195"/>
    </source>
</evidence>
<dbReference type="SMART" id="SM00312">
    <property type="entry name" value="PX"/>
    <property type="match status" value="1"/>
</dbReference>
<feature type="coiled-coil region" evidence="2">
    <location>
        <begin position="834"/>
        <end position="868"/>
    </location>
</feature>
<feature type="region of interest" description="Disordered" evidence="3">
    <location>
        <begin position="564"/>
        <end position="671"/>
    </location>
</feature>
<proteinExistence type="inferred from homology"/>
<dbReference type="STRING" id="77044.A0A1W2TG31"/>
<evidence type="ECO:0000256" key="4">
    <source>
        <dbReference type="SAM" id="Phobius"/>
    </source>
</evidence>
<dbReference type="PANTHER" id="PTHR22775">
    <property type="entry name" value="SORTING NEXIN"/>
    <property type="match status" value="1"/>
</dbReference>
<dbReference type="InterPro" id="IPR003114">
    <property type="entry name" value="Phox_assoc"/>
</dbReference>
<keyword evidence="8" id="KW-0808">Transferase</keyword>
<dbReference type="InterPro" id="IPR044926">
    <property type="entry name" value="RGS_subdomain_2"/>
</dbReference>
<dbReference type="PROSITE" id="PS51207">
    <property type="entry name" value="PXA"/>
    <property type="match status" value="1"/>
</dbReference>
<feature type="domain" description="PX" evidence="6">
    <location>
        <begin position="877"/>
        <end position="995"/>
    </location>
</feature>
<evidence type="ECO:0000259" key="7">
    <source>
        <dbReference type="PROSITE" id="PS51207"/>
    </source>
</evidence>
<evidence type="ECO:0000259" key="5">
    <source>
        <dbReference type="PROSITE" id="PS50132"/>
    </source>
</evidence>
<feature type="domain" description="PXA" evidence="7">
    <location>
        <begin position="103"/>
        <end position="292"/>
    </location>
</feature>
<keyword evidence="2" id="KW-0175">Coiled coil</keyword>
<dbReference type="SUPFAM" id="SSF48097">
    <property type="entry name" value="Regulator of G-protein signaling, RGS"/>
    <property type="match status" value="1"/>
</dbReference>
<dbReference type="InterPro" id="IPR016137">
    <property type="entry name" value="RGS"/>
</dbReference>
<gene>
    <name evidence="8" type="ORF">SAMD00023353_2501110</name>
</gene>
<evidence type="ECO:0000313" key="9">
    <source>
        <dbReference type="Proteomes" id="UP000054516"/>
    </source>
</evidence>
<dbReference type="InterPro" id="IPR013937">
    <property type="entry name" value="Sorting_nexin_C"/>
</dbReference>
<dbReference type="InterPro" id="IPR036871">
    <property type="entry name" value="PX_dom_sf"/>
</dbReference>
<keyword evidence="4" id="KW-0812">Transmembrane</keyword>
<protein>
    <submittedName>
        <fullName evidence="8">Putative intermediate filament protein</fullName>
        <ecNumber evidence="8">2.1.1.33</ecNumber>
    </submittedName>
</protein>
<dbReference type="OrthoDB" id="120967at2759"/>
<dbReference type="InterPro" id="IPR001683">
    <property type="entry name" value="PX_dom"/>
</dbReference>
<name>A0A1W2TG31_ROSNE</name>
<dbReference type="EC" id="2.1.1.33" evidence="8"/>
<reference evidence="8" key="1">
    <citation type="submission" date="2016-03" db="EMBL/GenBank/DDBJ databases">
        <title>Draft genome sequence of Rosellinia necatrix.</title>
        <authorList>
            <person name="Kanematsu S."/>
        </authorList>
    </citation>
    <scope>NUCLEOTIDE SEQUENCE [LARGE SCALE GENOMIC DNA]</scope>
    <source>
        <strain evidence="8">W97</strain>
    </source>
</reference>
<dbReference type="OMA" id="AMYVVEV"/>
<dbReference type="Gene3D" id="1.10.167.10">
    <property type="entry name" value="Regulator of G-protein Signalling 4, domain 2"/>
    <property type="match status" value="1"/>
</dbReference>
<evidence type="ECO:0000313" key="8">
    <source>
        <dbReference type="EMBL" id="GAP87035.1"/>
    </source>
</evidence>
<feature type="transmembrane region" description="Helical" evidence="4">
    <location>
        <begin position="34"/>
        <end position="54"/>
    </location>
</feature>
<dbReference type="Pfam" id="PF02194">
    <property type="entry name" value="PXA"/>
    <property type="match status" value="1"/>
</dbReference>
<dbReference type="Pfam" id="PF08628">
    <property type="entry name" value="Nexin_C"/>
    <property type="match status" value="1"/>
</dbReference>
<dbReference type="Pfam" id="PF00787">
    <property type="entry name" value="PX"/>
    <property type="match status" value="1"/>
</dbReference>
<keyword evidence="8" id="KW-0489">Methyltransferase</keyword>
<sequence length="1229" mass="138178">MIALNGRDIALAGVVCFIAWGYVVAWLPSIRWTGHAFVAGVVVALASTLLLILLTSRGSAYSQRHRSSRPKGVTFAAPEVWRKEVVSLRARQTYIKAPLYAESPTLSRALDDLLELVVRDFVSSWYSNISPNPVFANAVDKAIRRVLVAIQARLFDTDLVEVITSRVVPILTAHFRDAYDAERAVRGRKLNRDVTESEELDLAIATKYRDGKIHSAVSLTYSDTKMVQQDYLRQMVAGILPKVLPKRLLESRAVFSIVREIVSCAVLFPVVQLLSEPDTWNQLMENYGRSMLQDRSTVRKLRAALDEHAVPVPSSSKSIAFPRLAPGDSERRFERFIRTIRKMNNLSDARRFRSEVASQLKKDSQQQRHDQVYLRRLEMGKRLLDQRVEQLAATGIRRSAPVSNHTPPGSGTSRLEHAALAEILRDISGLSYFMEYMDRQHLMPLVQFWLVVDGFRNPLEDDTADDDTLPSTLAPWTDSDRVDLAQIDQAYLSRPELKVAPGARQPIREFLDAGKSATQGQYYKARRAVLRIQSLVLQDMQSKHLHAFKKSDLFYKALASEEASKTSAPSQMTQAGPSTSYQSQKSSGPYSLRPDSMTRLTPKHTASLSHLKRGSSSSDLKNVGNNGAHNPELQDGQRRFVDENGNSPLFDEDDLDNDPLGDSVQSLDQEPLKSVPDTFVVQAMEAALVGIMEGERPRTAEDLRQSLFSDDDGAPSLFREQENESARGSIDTQRAAASGKDVEKPSLASLGLVSAASRIGVFVDNDLFNDEERLLSDEQDDNDAERHTDIEDEVHEAAPGDLGLAEAITVLTNDIDRLVAQEAVLESLTKKAELTNNTAELRILRKSKASLQRELRRKELQRQQYVIQESDNSLYGRAAITIKTIQVGREDDGKEFAVYVIEVQRNAGEKMPAATWIVTRRYSEFHELHQKLRQRYPSVRNLDFPRRRMVMKLQSEFLRKRREALEVYLQELLRLPDVCRSRDLRAFLSQSVIHQGEDLMSREDKKDMITRLYDSVADGMEDILGNIPVLDQLSLAGQNLIAAATSQISTMPLNVNEDAVTTAEAEAELNAFENNKELEPFIKPICDIFLEIFGLNRGNNWLRGRAVVVVLHQMLGGTIERKVRDNFKTLVQEDALVKYVGLLREGLWPQGQLNRNRVSRTTIEKAKTRREASLMLATLVPDLAGNVVGRVNAQAASRRIFATLNNPRLNSHLVFTIVDELINIIFAEP</sequence>
<dbReference type="InterPro" id="IPR036305">
    <property type="entry name" value="RGS_sf"/>
</dbReference>
<dbReference type="GO" id="GO:0035091">
    <property type="term" value="F:phosphatidylinositol binding"/>
    <property type="evidence" value="ECO:0007669"/>
    <property type="project" value="InterPro"/>
</dbReference>
<evidence type="ECO:0000256" key="1">
    <source>
        <dbReference type="ARBA" id="ARBA00010883"/>
    </source>
</evidence>
<evidence type="ECO:0000256" key="2">
    <source>
        <dbReference type="SAM" id="Coils"/>
    </source>
</evidence>
<dbReference type="SUPFAM" id="SSF64268">
    <property type="entry name" value="PX domain"/>
    <property type="match status" value="1"/>
</dbReference>
<feature type="compositionally biased region" description="Polar residues" evidence="3">
    <location>
        <begin position="565"/>
        <end position="589"/>
    </location>
</feature>
<dbReference type="SMART" id="SM00313">
    <property type="entry name" value="PXA"/>
    <property type="match status" value="1"/>
</dbReference>
<feature type="transmembrane region" description="Helical" evidence="4">
    <location>
        <begin position="9"/>
        <end position="28"/>
    </location>
</feature>